<dbReference type="RefSeq" id="WP_184705113.1">
    <property type="nucleotide sequence ID" value="NZ_JACHKZ010000002.1"/>
</dbReference>
<comment type="caution">
    <text evidence="2">The sequence shown here is derived from an EMBL/GenBank/DDBJ whole genome shotgun (WGS) entry which is preliminary data.</text>
</comment>
<proteinExistence type="predicted"/>
<dbReference type="Proteomes" id="UP000562492">
    <property type="component" value="Unassembled WGS sequence"/>
</dbReference>
<dbReference type="EMBL" id="JACHKZ010000002">
    <property type="protein sequence ID" value="MBB6576553.1"/>
    <property type="molecule type" value="Genomic_DNA"/>
</dbReference>
<feature type="signal peptide" evidence="1">
    <location>
        <begin position="1"/>
        <end position="19"/>
    </location>
</feature>
<feature type="chain" id="PRO_5046069814" evidence="1">
    <location>
        <begin position="20"/>
        <end position="286"/>
    </location>
</feature>
<evidence type="ECO:0000313" key="2">
    <source>
        <dbReference type="EMBL" id="MBB6576553.1"/>
    </source>
</evidence>
<keyword evidence="1" id="KW-0732">Signal</keyword>
<reference evidence="2 3" key="1">
    <citation type="submission" date="2020-08" db="EMBL/GenBank/DDBJ databases">
        <title>Functional genomics of gut bacteria from endangered species of beetles.</title>
        <authorList>
            <person name="Carlos-Shanley C."/>
        </authorList>
    </citation>
    <scope>NUCLEOTIDE SEQUENCE [LARGE SCALE GENOMIC DNA]</scope>
    <source>
        <strain evidence="2 3">S00124</strain>
    </source>
</reference>
<name>A0ABR6RBM1_9BURK</name>
<organism evidence="2 3">
    <name type="scientific">Comamonas odontotermitis</name>
    <dbReference type="NCBI Taxonomy" id="379895"/>
    <lineage>
        <taxon>Bacteria</taxon>
        <taxon>Pseudomonadati</taxon>
        <taxon>Pseudomonadota</taxon>
        <taxon>Betaproteobacteria</taxon>
        <taxon>Burkholderiales</taxon>
        <taxon>Comamonadaceae</taxon>
        <taxon>Comamonas</taxon>
    </lineage>
</organism>
<evidence type="ECO:0000313" key="3">
    <source>
        <dbReference type="Proteomes" id="UP000562492"/>
    </source>
</evidence>
<accession>A0ABR6RBM1</accession>
<gene>
    <name evidence="2" type="ORF">HNP33_000601</name>
</gene>
<sequence length="286" mass="30783">MFKHTITAAALAVTGMAHAFVPQGGTWIISDELNGAPGRGFAIDVQNDTVVMQVYAYERNGQPTFYMATGRLGDNNIVDALLGRYEGGRYLGSGPQSGVERGSPGNVRIRFVSGTQGFITLPGEPEKELKRFQFGYDNSPQALLGLWSAVYANTAGRIEHDAIELTRVTQGSSFSNGMAVSYDGLFACEQMIRGTDAGKTQCVKFRSSTSSESVRSFVMTWSVNQGEGSWRFSNGSDDGAVYANRLMQQSGRITGLLRKVPAEPTPEQANNDAALRAALEALAASR</sequence>
<keyword evidence="3" id="KW-1185">Reference proteome</keyword>
<evidence type="ECO:0000256" key="1">
    <source>
        <dbReference type="SAM" id="SignalP"/>
    </source>
</evidence>
<protein>
    <submittedName>
        <fullName evidence="2">Uncharacterized protein</fullName>
    </submittedName>
</protein>